<evidence type="ECO:0000313" key="2">
    <source>
        <dbReference type="EMBL" id="MED6179141.1"/>
    </source>
</evidence>
<dbReference type="GO" id="GO:0003743">
    <property type="term" value="F:translation initiation factor activity"/>
    <property type="evidence" value="ECO:0007669"/>
    <property type="project" value="UniProtKB-KW"/>
</dbReference>
<dbReference type="Proteomes" id="UP001341840">
    <property type="component" value="Unassembled WGS sequence"/>
</dbReference>
<reference evidence="2 3" key="1">
    <citation type="journal article" date="2023" name="Plants (Basel)">
        <title>Bridging the Gap: Combining Genomics and Transcriptomics Approaches to Understand Stylosanthes scabra, an Orphan Legume from the Brazilian Caatinga.</title>
        <authorList>
            <person name="Ferreira-Neto J.R.C."/>
            <person name="da Silva M.D."/>
            <person name="Binneck E."/>
            <person name="de Melo N.F."/>
            <person name="da Silva R.H."/>
            <person name="de Melo A.L.T.M."/>
            <person name="Pandolfi V."/>
            <person name="Bustamante F.O."/>
            <person name="Brasileiro-Vidal A.C."/>
            <person name="Benko-Iseppon A.M."/>
        </authorList>
    </citation>
    <scope>NUCLEOTIDE SEQUENCE [LARGE SCALE GENOMIC DNA]</scope>
    <source>
        <tissue evidence="2">Leaves</tissue>
    </source>
</reference>
<proteinExistence type="predicted"/>
<feature type="compositionally biased region" description="Acidic residues" evidence="1">
    <location>
        <begin position="105"/>
        <end position="119"/>
    </location>
</feature>
<feature type="compositionally biased region" description="Basic residues" evidence="1">
    <location>
        <begin position="62"/>
        <end position="71"/>
    </location>
</feature>
<accession>A0ABU6W2Z5</accession>
<feature type="non-terminal residue" evidence="2">
    <location>
        <position position="164"/>
    </location>
</feature>
<evidence type="ECO:0000256" key="1">
    <source>
        <dbReference type="SAM" id="MobiDB-lite"/>
    </source>
</evidence>
<keyword evidence="2" id="KW-0396">Initiation factor</keyword>
<dbReference type="PANTHER" id="PTHR23001">
    <property type="entry name" value="EUKARYOTIC TRANSLATION INITIATION FACTOR"/>
    <property type="match status" value="1"/>
</dbReference>
<name>A0ABU6W2Z5_9FABA</name>
<dbReference type="Gene3D" id="2.20.25.350">
    <property type="match status" value="1"/>
</dbReference>
<feature type="region of interest" description="Disordered" evidence="1">
    <location>
        <begin position="23"/>
        <end position="131"/>
    </location>
</feature>
<evidence type="ECO:0000313" key="3">
    <source>
        <dbReference type="Proteomes" id="UP001341840"/>
    </source>
</evidence>
<organism evidence="2 3">
    <name type="scientific">Stylosanthes scabra</name>
    <dbReference type="NCBI Taxonomy" id="79078"/>
    <lineage>
        <taxon>Eukaryota</taxon>
        <taxon>Viridiplantae</taxon>
        <taxon>Streptophyta</taxon>
        <taxon>Embryophyta</taxon>
        <taxon>Tracheophyta</taxon>
        <taxon>Spermatophyta</taxon>
        <taxon>Magnoliopsida</taxon>
        <taxon>eudicotyledons</taxon>
        <taxon>Gunneridae</taxon>
        <taxon>Pentapetalae</taxon>
        <taxon>rosids</taxon>
        <taxon>fabids</taxon>
        <taxon>Fabales</taxon>
        <taxon>Fabaceae</taxon>
        <taxon>Papilionoideae</taxon>
        <taxon>50 kb inversion clade</taxon>
        <taxon>dalbergioids sensu lato</taxon>
        <taxon>Dalbergieae</taxon>
        <taxon>Pterocarpus clade</taxon>
        <taxon>Stylosanthes</taxon>
    </lineage>
</organism>
<dbReference type="EMBL" id="JASCZI010161433">
    <property type="protein sequence ID" value="MED6179141.1"/>
    <property type="molecule type" value="Genomic_DNA"/>
</dbReference>
<keyword evidence="3" id="KW-1185">Reference proteome</keyword>
<feature type="compositionally biased region" description="Basic and acidic residues" evidence="1">
    <location>
        <begin position="30"/>
        <end position="61"/>
    </location>
</feature>
<dbReference type="InterPro" id="IPR045196">
    <property type="entry name" value="IF2/IF5"/>
</dbReference>
<feature type="region of interest" description="Disordered" evidence="1">
    <location>
        <begin position="144"/>
        <end position="164"/>
    </location>
</feature>
<gene>
    <name evidence="2" type="primary">EIF5_8</name>
    <name evidence="2" type="ORF">PIB30_114388</name>
</gene>
<dbReference type="PANTHER" id="PTHR23001:SF7">
    <property type="entry name" value="EUKARYOTIC TRANSLATION INITIATION FACTOR 5"/>
    <property type="match status" value="1"/>
</dbReference>
<keyword evidence="2" id="KW-0648">Protein biosynthesis</keyword>
<sequence>MIQLKCAACGFVSDVDMRDKLTTFILKNPPETKKGSKDKKAMRRAEKERLKEGEMADEEQKKIKKEVKKKVSSTSKDGTTKSTTKKKASTSDDDRISPTHSQVDEKEDASQEEDDDDDIQWQTDTSLEAARQRIQEQLSAVTADMVMLSTNEPEKNGKTTSKAS</sequence>
<comment type="caution">
    <text evidence="2">The sequence shown here is derived from an EMBL/GenBank/DDBJ whole genome shotgun (WGS) entry which is preliminary data.</text>
</comment>
<feature type="compositionally biased region" description="Low complexity" evidence="1">
    <location>
        <begin position="72"/>
        <end position="82"/>
    </location>
</feature>
<protein>
    <submittedName>
        <fullName evidence="2">Eukaryotic translation initiation factor 5A-1</fullName>
    </submittedName>
</protein>